<gene>
    <name evidence="2" type="ORF">IAC10_00835</name>
</gene>
<reference evidence="2" key="2">
    <citation type="journal article" date="2021" name="PeerJ">
        <title>Extensive microbial diversity within the chicken gut microbiome revealed by metagenomics and culture.</title>
        <authorList>
            <person name="Gilroy R."/>
            <person name="Ravi A."/>
            <person name="Getino M."/>
            <person name="Pursley I."/>
            <person name="Horton D.L."/>
            <person name="Alikhan N.F."/>
            <person name="Baker D."/>
            <person name="Gharbi K."/>
            <person name="Hall N."/>
            <person name="Watson M."/>
            <person name="Adriaenssens E.M."/>
            <person name="Foster-Nyarko E."/>
            <person name="Jarju S."/>
            <person name="Secka A."/>
            <person name="Antonio M."/>
            <person name="Oren A."/>
            <person name="Chaudhuri R.R."/>
            <person name="La Ragione R."/>
            <person name="Hildebrand F."/>
            <person name="Pallen M.J."/>
        </authorList>
    </citation>
    <scope>NUCLEOTIDE SEQUENCE</scope>
    <source>
        <strain evidence="2">6276</strain>
    </source>
</reference>
<evidence type="ECO:0000313" key="3">
    <source>
        <dbReference type="Proteomes" id="UP000823928"/>
    </source>
</evidence>
<name>A0A9D1JM59_9BACT</name>
<dbReference type="SUPFAM" id="SSF56317">
    <property type="entry name" value="Carbon-nitrogen hydrolase"/>
    <property type="match status" value="1"/>
</dbReference>
<dbReference type="EMBL" id="DVIU01000019">
    <property type="protein sequence ID" value="HIS35164.1"/>
    <property type="molecule type" value="Genomic_DNA"/>
</dbReference>
<comment type="caution">
    <text evidence="2">The sequence shown here is derived from an EMBL/GenBank/DDBJ whole genome shotgun (WGS) entry which is preliminary data.</text>
</comment>
<dbReference type="Gene3D" id="3.60.110.10">
    <property type="entry name" value="Carbon-nitrogen hydrolase"/>
    <property type="match status" value="1"/>
</dbReference>
<organism evidence="2 3">
    <name type="scientific">Candidatus Scatousia excrementigallinarum</name>
    <dbReference type="NCBI Taxonomy" id="2840935"/>
    <lineage>
        <taxon>Bacteria</taxon>
        <taxon>Candidatus Scatousia</taxon>
    </lineage>
</organism>
<evidence type="ECO:0000259" key="1">
    <source>
        <dbReference type="PROSITE" id="PS50263"/>
    </source>
</evidence>
<dbReference type="PANTHER" id="PTHR23088:SF27">
    <property type="entry name" value="DEAMINATED GLUTATHIONE AMIDASE"/>
    <property type="match status" value="1"/>
</dbReference>
<accession>A0A9D1JM59</accession>
<dbReference type="PANTHER" id="PTHR23088">
    <property type="entry name" value="NITRILASE-RELATED"/>
    <property type="match status" value="1"/>
</dbReference>
<dbReference type="Pfam" id="PF00795">
    <property type="entry name" value="CN_hydrolase"/>
    <property type="match status" value="1"/>
</dbReference>
<protein>
    <recommendedName>
        <fullName evidence="1">CN hydrolase domain-containing protein</fullName>
    </recommendedName>
</protein>
<dbReference type="AlphaFoldDB" id="A0A9D1JM59"/>
<sequence length="268" mass="29723">MAGILNIQFPPKAGDKEANLNKVKEFVSGYCDKPLDLIVIPEFFSTAIDDKSMINEPEDENGGIVTEFLKDLAVRYNTNIICGSVMEKSGDKLFNTCFVLDRHGEIAGKYRKIHLFNYFGGNEGTYTTAGDKPLVAALDFARVGVSLCFDIKFPMLYRELIKRGAEIIVSPSAWSIPKSAPDKEKEIFTNTWKAMNICRATESLVYFVTSNLTGRTNPFLESVGNSMITGPMGEVISNPGTEETAEYAELDLSVIYDLKHKVPVAMME</sequence>
<proteinExistence type="predicted"/>
<reference evidence="2" key="1">
    <citation type="submission" date="2020-10" db="EMBL/GenBank/DDBJ databases">
        <authorList>
            <person name="Gilroy R."/>
        </authorList>
    </citation>
    <scope>NUCLEOTIDE SEQUENCE</scope>
    <source>
        <strain evidence="2">6276</strain>
    </source>
</reference>
<dbReference type="PROSITE" id="PS50263">
    <property type="entry name" value="CN_HYDROLASE"/>
    <property type="match status" value="1"/>
</dbReference>
<dbReference type="InterPro" id="IPR003010">
    <property type="entry name" value="C-N_Hydrolase"/>
</dbReference>
<dbReference type="InterPro" id="IPR036526">
    <property type="entry name" value="C-N_Hydrolase_sf"/>
</dbReference>
<feature type="domain" description="CN hydrolase" evidence="1">
    <location>
        <begin position="2"/>
        <end position="252"/>
    </location>
</feature>
<dbReference type="Proteomes" id="UP000823928">
    <property type="component" value="Unassembled WGS sequence"/>
</dbReference>
<evidence type="ECO:0000313" key="2">
    <source>
        <dbReference type="EMBL" id="HIS35164.1"/>
    </source>
</evidence>